<dbReference type="PANTHER" id="PTHR10357">
    <property type="entry name" value="ALPHA-AMYLASE FAMILY MEMBER"/>
    <property type="match status" value="1"/>
</dbReference>
<evidence type="ECO:0000256" key="9">
    <source>
        <dbReference type="ARBA" id="ARBA00022741"/>
    </source>
</evidence>
<dbReference type="Gene3D" id="2.60.40.1180">
    <property type="entry name" value="Golgi alpha-mannosidase II"/>
    <property type="match status" value="1"/>
</dbReference>
<evidence type="ECO:0000256" key="12">
    <source>
        <dbReference type="ARBA" id="ARBA00023235"/>
    </source>
</evidence>
<dbReference type="CDD" id="cd11334">
    <property type="entry name" value="AmyAc_TreS"/>
    <property type="match status" value="1"/>
</dbReference>
<protein>
    <recommendedName>
        <fullName evidence="6">Maltokinase</fullName>
        <ecNumber evidence="4">2.7.1.175</ecNumber>
        <ecNumber evidence="5">5.4.99.16</ecNumber>
    </recommendedName>
    <alternativeName>
        <fullName evidence="14">Maltose alpha-D-glucosyltransferase</fullName>
    </alternativeName>
    <alternativeName>
        <fullName evidence="13">Maltose-1-phosphate synthase</fullName>
    </alternativeName>
</protein>
<evidence type="ECO:0000313" key="17">
    <source>
        <dbReference type="EMBL" id="QCQ22980.1"/>
    </source>
</evidence>
<dbReference type="EMBL" id="CP040098">
    <property type="protein sequence ID" value="QCQ22980.1"/>
    <property type="molecule type" value="Genomic_DNA"/>
</dbReference>
<evidence type="ECO:0000256" key="2">
    <source>
        <dbReference type="ARBA" id="ARBA00005496"/>
    </source>
</evidence>
<accession>A0A4P8L507</accession>
<dbReference type="KEGG" id="dax:FDQ92_12855"/>
<dbReference type="GO" id="GO:0047471">
    <property type="term" value="F:maltose alpha-D-glucosyltransferase activity"/>
    <property type="evidence" value="ECO:0007669"/>
    <property type="project" value="UniProtKB-EC"/>
</dbReference>
<dbReference type="GO" id="GO:0005524">
    <property type="term" value="F:ATP binding"/>
    <property type="evidence" value="ECO:0007669"/>
    <property type="project" value="UniProtKB-KW"/>
</dbReference>
<comment type="catalytic activity">
    <reaction evidence="1">
        <text>D-maltose = alpha,alpha-trehalose</text>
        <dbReference type="Rhea" id="RHEA:15145"/>
        <dbReference type="ChEBI" id="CHEBI:16551"/>
        <dbReference type="ChEBI" id="CHEBI:17306"/>
        <dbReference type="EC" id="5.4.99.16"/>
    </reaction>
</comment>
<dbReference type="InterPro" id="IPR012810">
    <property type="entry name" value="TreS/a-amylase_N"/>
</dbReference>
<keyword evidence="7 17" id="KW-0808">Transferase</keyword>
<proteinExistence type="inferred from homology"/>
<dbReference type="NCBIfam" id="TIGR02457">
    <property type="entry name" value="TreS_Cterm"/>
    <property type="match status" value="1"/>
</dbReference>
<name>A0A4P8L507_9BACT</name>
<dbReference type="SUPFAM" id="SSF51445">
    <property type="entry name" value="(Trans)glycosidases"/>
    <property type="match status" value="1"/>
</dbReference>
<dbReference type="Gene3D" id="3.20.20.80">
    <property type="entry name" value="Glycosidases"/>
    <property type="match status" value="1"/>
</dbReference>
<dbReference type="PANTHER" id="PTHR10357:SF219">
    <property type="entry name" value="MALTOSE ALPHA-D-GLUCOSYLTRANSFERASE"/>
    <property type="match status" value="1"/>
</dbReference>
<evidence type="ECO:0000259" key="16">
    <source>
        <dbReference type="SMART" id="SM00642"/>
    </source>
</evidence>
<evidence type="ECO:0000256" key="8">
    <source>
        <dbReference type="ARBA" id="ARBA00022723"/>
    </source>
</evidence>
<dbReference type="Pfam" id="PF18085">
    <property type="entry name" value="Mak_N_cap"/>
    <property type="match status" value="1"/>
</dbReference>
<dbReference type="InterPro" id="IPR017853">
    <property type="entry name" value="GH"/>
</dbReference>
<reference evidence="17 18" key="1">
    <citation type="submission" date="2019-05" db="EMBL/GenBank/DDBJ databases">
        <title>The Complete Genome Sequence of the n-alkane-degrading Desulfoglaeba alkanexedens ALDC reveals multiple alkylsuccinate synthase gene clusters.</title>
        <authorList>
            <person name="Callaghan A.V."/>
            <person name="Davidova I.A."/>
            <person name="Duncan K.E."/>
            <person name="Morris B."/>
            <person name="McInerney M.J."/>
        </authorList>
    </citation>
    <scope>NUCLEOTIDE SEQUENCE [LARGE SCALE GENOMIC DNA]</scope>
    <source>
        <strain evidence="17 18">ALDC</strain>
    </source>
</reference>
<dbReference type="EC" id="2.7.1.175" evidence="4"/>
<dbReference type="OrthoDB" id="9805159at2"/>
<organism evidence="17 18">
    <name type="scientific">Desulfoglaeba alkanexedens ALDC</name>
    <dbReference type="NCBI Taxonomy" id="980445"/>
    <lineage>
        <taxon>Bacteria</taxon>
        <taxon>Pseudomonadati</taxon>
        <taxon>Thermodesulfobacteriota</taxon>
        <taxon>Syntrophobacteria</taxon>
        <taxon>Syntrophobacterales</taxon>
        <taxon>Syntrophobacteraceae</taxon>
        <taxon>Desulfoglaeba</taxon>
    </lineage>
</organism>
<keyword evidence="9" id="KW-0547">Nucleotide-binding</keyword>
<dbReference type="InterPro" id="IPR040999">
    <property type="entry name" value="Mak_N_cap"/>
</dbReference>
<evidence type="ECO:0000256" key="1">
    <source>
        <dbReference type="ARBA" id="ARBA00001595"/>
    </source>
</evidence>
<reference evidence="17 18" key="2">
    <citation type="submission" date="2019-05" db="EMBL/GenBank/DDBJ databases">
        <authorList>
            <person name="Suflita J.M."/>
            <person name="Marks C.R."/>
        </authorList>
    </citation>
    <scope>NUCLEOTIDE SEQUENCE [LARGE SCALE GENOMIC DNA]</scope>
    <source>
        <strain evidence="17 18">ALDC</strain>
    </source>
</reference>
<dbReference type="Gene3D" id="3.90.1200.10">
    <property type="match status" value="1"/>
</dbReference>
<keyword evidence="11" id="KW-0067">ATP-binding</keyword>
<dbReference type="SUPFAM" id="SSF51011">
    <property type="entry name" value="Glycosyl hydrolase domain"/>
    <property type="match status" value="1"/>
</dbReference>
<evidence type="ECO:0000256" key="15">
    <source>
        <dbReference type="ARBA" id="ARBA00049067"/>
    </source>
</evidence>
<keyword evidence="18" id="KW-1185">Reference proteome</keyword>
<dbReference type="RefSeq" id="WP_137425263.1">
    <property type="nucleotide sequence ID" value="NZ_CP040098.1"/>
</dbReference>
<evidence type="ECO:0000256" key="7">
    <source>
        <dbReference type="ARBA" id="ARBA00022679"/>
    </source>
</evidence>
<dbReference type="SMART" id="SM00642">
    <property type="entry name" value="Aamy"/>
    <property type="match status" value="1"/>
</dbReference>
<comment type="similarity">
    <text evidence="2">Belongs to the glycosyl hydrolase 13 family. TreS subfamily.</text>
</comment>
<dbReference type="GO" id="GO:0005975">
    <property type="term" value="P:carbohydrate metabolic process"/>
    <property type="evidence" value="ECO:0007669"/>
    <property type="project" value="InterPro"/>
</dbReference>
<dbReference type="NCBIfam" id="TIGR02456">
    <property type="entry name" value="treS_nterm"/>
    <property type="match status" value="1"/>
</dbReference>
<dbReference type="InterPro" id="IPR032091">
    <property type="entry name" value="Malt_amylase-like_C"/>
</dbReference>
<evidence type="ECO:0000256" key="6">
    <source>
        <dbReference type="ARBA" id="ARBA00013882"/>
    </source>
</evidence>
<dbReference type="Pfam" id="PF16657">
    <property type="entry name" value="Malt_amylase_C"/>
    <property type="match status" value="1"/>
</dbReference>
<feature type="domain" description="Glycosyl hydrolase family 13 catalytic" evidence="16">
    <location>
        <begin position="17"/>
        <end position="411"/>
    </location>
</feature>
<dbReference type="InterPro" id="IPR045857">
    <property type="entry name" value="O16G_dom_2"/>
</dbReference>
<keyword evidence="10" id="KW-0106">Calcium</keyword>
<evidence type="ECO:0000256" key="10">
    <source>
        <dbReference type="ARBA" id="ARBA00022837"/>
    </source>
</evidence>
<dbReference type="FunFam" id="3.20.20.80:FF:000055">
    <property type="entry name" value="Trehalose synthase"/>
    <property type="match status" value="1"/>
</dbReference>
<evidence type="ECO:0000313" key="18">
    <source>
        <dbReference type="Proteomes" id="UP000298602"/>
    </source>
</evidence>
<evidence type="ECO:0000256" key="5">
    <source>
        <dbReference type="ARBA" id="ARBA00012619"/>
    </source>
</evidence>
<dbReference type="AlphaFoldDB" id="A0A4P8L507"/>
<dbReference type="SUPFAM" id="SSF56112">
    <property type="entry name" value="Protein kinase-like (PK-like)"/>
    <property type="match status" value="1"/>
</dbReference>
<evidence type="ECO:0000256" key="11">
    <source>
        <dbReference type="ARBA" id="ARBA00022840"/>
    </source>
</evidence>
<dbReference type="InterPro" id="IPR006047">
    <property type="entry name" value="GH13_cat_dom"/>
</dbReference>
<evidence type="ECO:0000256" key="3">
    <source>
        <dbReference type="ARBA" id="ARBA00006219"/>
    </source>
</evidence>
<dbReference type="GO" id="GO:0016740">
    <property type="term" value="F:transferase activity"/>
    <property type="evidence" value="ECO:0007669"/>
    <property type="project" value="UniProtKB-KW"/>
</dbReference>
<dbReference type="GO" id="GO:0046872">
    <property type="term" value="F:metal ion binding"/>
    <property type="evidence" value="ECO:0007669"/>
    <property type="project" value="UniProtKB-KW"/>
</dbReference>
<gene>
    <name evidence="17" type="primary">treS</name>
    <name evidence="17" type="ORF">FDQ92_12855</name>
</gene>
<dbReference type="Gene3D" id="3.90.400.10">
    <property type="entry name" value="Oligo-1,6-glucosidase, Domain 2"/>
    <property type="match status" value="1"/>
</dbReference>
<dbReference type="EC" id="5.4.99.16" evidence="5"/>
<sequence>MVPRKKTLWYKDAIIYELHVKAFYDSNRDGIGDFRGLLEKLDYLEELGITAVWLLPFYPSPLRDDGYDIADYRGIHPHYGTLKDFKLFVREAHKRGIRVITELVVNHTSDQHPWFQAARRAKPGSARRNMYVWSDTDTKYPETRIIFTDTESSNWAWDPVAGAYYWHRFFSHQPDLNLNNPRVVQAVIKVLDFWLKMGVDGLRLDAVPYLCVREGTNNENLPETHQVIKRFRKYVDDHFHDRMLLAEANQWPEDVVEYFGDNDECHMAFHFPLMPRMFMALRQEDRTPIIEILNRTPAIPKECQWGLFLRNHDELTLEMVTDEERDYMYREYARDARMRLNLGIRRRLAPLVDNSLRRRELLHSLLFSLPGTPIIYYGDEIGMGDNIHLGDRNGVRTPMQWSADRNAGFSRADPAELYLPVIMDPVYGYQSVNVEAQQRNPSSFYHFIRRMIALRKQYKAFGRGAIHFLHPENRKVLAYLRRYKEEVILVTANLSRFVQPAELDLSEFNGWNPVEMLGRVEFPRIGELPYFITLGPHTFYWFRLEPQAEPIVVGVPYKAEDTSIPTLFLERDPGSVMEPEEQFRLETAVFPVYLPKQRYFRGKAREVVSCRIADSTKMGSNFFMTLVRVHYADGGHELYSVPLKVASDREAARIMENVPESVLAFVKTAKENGVVFDALTDKTACQDILMAIRDSRYYPTAAGGRVAARATEVFTEEAERELDYSNLRRMSAEQSNTSVVLDESFILKVYRRVEEGLNPDMEIALFLTERTSFRNLALVAGTVVYRPPEGTESTVAVLQKFVPNDGDGWSHAQRSLKDYFTAVSEIPEGVDPPPPFEGSFTGRAFTEAPEEAARLFGGMLESMATLGRRTAEFHLAMASDRRNREFAPEPLNGEFLETLSESLATKARKSLERLNARLQDLPQPAQEEANRALEAYPVLMGTFESLAELKTAATRIRCHGDFHLGQILKTGDDFILIDFEGEPLRPLQERRVKQSPLKDVAGMFRSFSYAVYSALFSFTEGRNDGTFQRLEPWGRFWEEWVSAAFLGSYLKGVHGASFLPRETRDMEILLEAFILDKAFYELDYELNNRPAWIRIPLQGILAFLSNKTGGDNRHD</sequence>
<dbReference type="InterPro" id="IPR013780">
    <property type="entry name" value="Glyco_hydro_b"/>
</dbReference>
<keyword evidence="8" id="KW-0479">Metal-binding</keyword>
<dbReference type="InterPro" id="IPR011009">
    <property type="entry name" value="Kinase-like_dom_sf"/>
</dbReference>
<dbReference type="Proteomes" id="UP000298602">
    <property type="component" value="Chromosome"/>
</dbReference>
<evidence type="ECO:0000256" key="14">
    <source>
        <dbReference type="ARBA" id="ARBA00031378"/>
    </source>
</evidence>
<evidence type="ECO:0000256" key="4">
    <source>
        <dbReference type="ARBA" id="ARBA00011962"/>
    </source>
</evidence>
<dbReference type="InterPro" id="IPR012811">
    <property type="entry name" value="TreS_maltokin_C_dom"/>
</dbReference>
<evidence type="ECO:0000256" key="13">
    <source>
        <dbReference type="ARBA" id="ARBA00031251"/>
    </source>
</evidence>
<comment type="catalytic activity">
    <reaction evidence="15">
        <text>D-maltose + ATP = alpha-maltose 1-phosphate + ADP + H(+)</text>
        <dbReference type="Rhea" id="RHEA:31915"/>
        <dbReference type="ChEBI" id="CHEBI:15378"/>
        <dbReference type="ChEBI" id="CHEBI:17306"/>
        <dbReference type="ChEBI" id="CHEBI:30616"/>
        <dbReference type="ChEBI" id="CHEBI:63576"/>
        <dbReference type="ChEBI" id="CHEBI:456216"/>
        <dbReference type="EC" id="2.7.1.175"/>
    </reaction>
</comment>
<keyword evidence="12 17" id="KW-0413">Isomerase</keyword>
<dbReference type="Pfam" id="PF00128">
    <property type="entry name" value="Alpha-amylase"/>
    <property type="match status" value="1"/>
</dbReference>
<comment type="similarity">
    <text evidence="3">Belongs to the aminoglycoside phosphotransferase family.</text>
</comment>